<evidence type="ECO:0000256" key="1">
    <source>
        <dbReference type="SAM" id="MobiDB-lite"/>
    </source>
</evidence>
<dbReference type="Proteomes" id="UP001295423">
    <property type="component" value="Unassembled WGS sequence"/>
</dbReference>
<sequence length="755" mass="83780">MVDAVQTTKLLLTVSGGLEDFAEKQLKWCFHNIVDLHWHKGPSGSQLYLTFASNSTVKEVADAVNRLDFVEYVFLQIDCFPTHASKGCTLEKEFSLLLREVETATSSISKSALDMCETISDAIDATRGYDVGMGGLTGALLPTPESLVDYPLGTHKVAYDSLDVNTIYTIPSAAQSIVKTVKNHVYNQPNTHCDENKILWIDAGSGNGAFLNHLPDNSSIGVDTKPQSAKVQQMDYLSLDRSWLEKKFPDHEKLFVISNPPFSLSSRGDYTPIVQFINYTFDILRAEAMAVICPSKFARPRIWKALGLTADANLTGRFFLPKNAYYNPSNGKAVDIHSYCLIFESTRTNRKNDDEEAEASSPHASPHGVYVSSKRDKSIFPGLATLDLTKAIATGLDRAKVKLVPERKARHFIQGKLEPSSLELWWHVNPNQPCSVVNSSSIKVPKHSLGWLSLSCKPGVALAMSSAAMNKTKSDEKCHVAIDILSGEGTVSLEACRAVSNSFFLLSGDKSFERSLKTKEHMLKLRQSTKHPLLVDVVVWDANALPIREDVADAVFADLPFQGSTKNSHQEPVVGGDAEGWKKDVTRPVSYSDILRHACRVLKPKGRAALLSPDFKALRHAAGKYHWNSLWHSKSVNLGGLSGKLYLMERQEASTKDLSMWVTPTTTDLSDWILRIAQEACSSEVSEMLPLLSLKVNPVRSVTLGSTYFHEKKKANTHCYRIEFESQIRNIQAKELEKLIRKAIEPKLLDGLCLR</sequence>
<comment type="caution">
    <text evidence="2">The sequence shown here is derived from an EMBL/GenBank/DDBJ whole genome shotgun (WGS) entry which is preliminary data.</text>
</comment>
<dbReference type="Gene3D" id="3.30.70.380">
    <property type="entry name" value="Ferrodoxin-fold anticodon-binding domain"/>
    <property type="match status" value="1"/>
</dbReference>
<dbReference type="PANTHER" id="PTHR14911">
    <property type="entry name" value="THUMP DOMAIN-CONTAINING"/>
    <property type="match status" value="1"/>
</dbReference>
<protein>
    <submittedName>
        <fullName evidence="2">Uncharacterized protein</fullName>
    </submittedName>
</protein>
<accession>A0AAD2G054</accession>
<reference evidence="2" key="1">
    <citation type="submission" date="2023-08" db="EMBL/GenBank/DDBJ databases">
        <authorList>
            <person name="Audoor S."/>
            <person name="Bilcke G."/>
        </authorList>
    </citation>
    <scope>NUCLEOTIDE SEQUENCE</scope>
</reference>
<name>A0AAD2G054_9STRA</name>
<dbReference type="EMBL" id="CAKOGP040001980">
    <property type="protein sequence ID" value="CAJ1958966.1"/>
    <property type="molecule type" value="Genomic_DNA"/>
</dbReference>
<evidence type="ECO:0000313" key="2">
    <source>
        <dbReference type="EMBL" id="CAJ1958966.1"/>
    </source>
</evidence>
<dbReference type="GO" id="GO:0016423">
    <property type="term" value="F:tRNA (guanine) methyltransferase activity"/>
    <property type="evidence" value="ECO:0007669"/>
    <property type="project" value="TreeGrafter"/>
</dbReference>
<dbReference type="AlphaFoldDB" id="A0AAD2G054"/>
<dbReference type="InterPro" id="IPR029063">
    <property type="entry name" value="SAM-dependent_MTases_sf"/>
</dbReference>
<keyword evidence="3" id="KW-1185">Reference proteome</keyword>
<evidence type="ECO:0000313" key="3">
    <source>
        <dbReference type="Proteomes" id="UP001295423"/>
    </source>
</evidence>
<dbReference type="SUPFAM" id="SSF53335">
    <property type="entry name" value="S-adenosyl-L-methionine-dependent methyltransferases"/>
    <property type="match status" value="2"/>
</dbReference>
<dbReference type="GO" id="GO:0030488">
    <property type="term" value="P:tRNA methylation"/>
    <property type="evidence" value="ECO:0007669"/>
    <property type="project" value="TreeGrafter"/>
</dbReference>
<dbReference type="PANTHER" id="PTHR14911:SF13">
    <property type="entry name" value="TRNA (GUANINE(6)-N2)-METHYLTRANSFERASE THUMP3"/>
    <property type="match status" value="1"/>
</dbReference>
<organism evidence="2 3">
    <name type="scientific">Cylindrotheca closterium</name>
    <dbReference type="NCBI Taxonomy" id="2856"/>
    <lineage>
        <taxon>Eukaryota</taxon>
        <taxon>Sar</taxon>
        <taxon>Stramenopiles</taxon>
        <taxon>Ochrophyta</taxon>
        <taxon>Bacillariophyta</taxon>
        <taxon>Bacillariophyceae</taxon>
        <taxon>Bacillariophycidae</taxon>
        <taxon>Bacillariales</taxon>
        <taxon>Bacillariaceae</taxon>
        <taxon>Cylindrotheca</taxon>
    </lineage>
</organism>
<dbReference type="Gene3D" id="3.40.50.150">
    <property type="entry name" value="Vaccinia Virus protein VP39"/>
    <property type="match status" value="1"/>
</dbReference>
<feature type="region of interest" description="Disordered" evidence="1">
    <location>
        <begin position="351"/>
        <end position="370"/>
    </location>
</feature>
<proteinExistence type="predicted"/>
<dbReference type="InterPro" id="IPR036690">
    <property type="entry name" value="Fdx_antiC-bd_sf"/>
</dbReference>
<gene>
    <name evidence="2" type="ORF">CYCCA115_LOCUS17441</name>
</gene>